<dbReference type="GO" id="GO:0005524">
    <property type="term" value="F:ATP binding"/>
    <property type="evidence" value="ECO:0007669"/>
    <property type="project" value="UniProtKB-KW"/>
</dbReference>
<dbReference type="PANTHER" id="PTHR42734:SF6">
    <property type="entry name" value="MOLYBDATE IMPORT ATP-BINDING PROTEIN MOLC"/>
    <property type="match status" value="1"/>
</dbReference>
<organism evidence="5 6">
    <name type="scientific">Limosilactobacillus fermentum</name>
    <name type="common">Lactobacillus fermentum</name>
    <dbReference type="NCBI Taxonomy" id="1613"/>
    <lineage>
        <taxon>Bacteria</taxon>
        <taxon>Bacillati</taxon>
        <taxon>Bacillota</taxon>
        <taxon>Bacilli</taxon>
        <taxon>Lactobacillales</taxon>
        <taxon>Lactobacillaceae</taxon>
        <taxon>Limosilactobacillus</taxon>
    </lineage>
</organism>
<dbReference type="SMART" id="SM00382">
    <property type="entry name" value="AAA"/>
    <property type="match status" value="1"/>
</dbReference>
<keyword evidence="3" id="KW-0547">Nucleotide-binding</keyword>
<dbReference type="AlphaFoldDB" id="A0A1L7GXE7"/>
<dbReference type="InterPro" id="IPR003439">
    <property type="entry name" value="ABC_transporter-like_ATP-bd"/>
</dbReference>
<dbReference type="PROSITE" id="PS00211">
    <property type="entry name" value="ABC_TRANSPORTER_1"/>
    <property type="match status" value="1"/>
</dbReference>
<dbReference type="Gene3D" id="3.40.50.300">
    <property type="entry name" value="P-loop containing nucleotide triphosphate hydrolases"/>
    <property type="match status" value="1"/>
</dbReference>
<dbReference type="FunFam" id="3.40.50.300:FF:000134">
    <property type="entry name" value="Iron-enterobactin ABC transporter ATP-binding protein"/>
    <property type="match status" value="1"/>
</dbReference>
<dbReference type="InterPro" id="IPR017871">
    <property type="entry name" value="ABC_transporter-like_CS"/>
</dbReference>
<name>A0A1L7GXE7_LIMFE</name>
<comment type="similarity">
    <text evidence="1">Belongs to the ABC transporter superfamily.</text>
</comment>
<protein>
    <submittedName>
        <fullName evidence="5">Iron ABC transporter ATP-binding protein</fullName>
    </submittedName>
</protein>
<evidence type="ECO:0000256" key="4">
    <source>
        <dbReference type="ARBA" id="ARBA00022840"/>
    </source>
</evidence>
<dbReference type="SUPFAM" id="SSF52540">
    <property type="entry name" value="P-loop containing nucleoside triphosphate hydrolases"/>
    <property type="match status" value="1"/>
</dbReference>
<keyword evidence="4 5" id="KW-0067">ATP-binding</keyword>
<sequence length="256" mass="28269">MTLLNVNQLYFAYGDRTIFDQVSFDLEPGQIMTILGPNGVGKSTLLSCLTNQLKEANGQININDRPLDSWTPKDLAQHMALVPQDYRSGAHLTVIDYLTTARAPYLGLGQVPNGKDEQLAIDVLEDLGIKQLLHRRLPTLSGGQMQLVAIARALVQDPELLILDEPMAALDLGRQRQVLKIVQQLAKRGVAIILTTHIPNQALLLNDQVGLLFPGGEFLAGHCQEIISSDRLEKLYHCPVKVVYVPELGRSICEMC</sequence>
<dbReference type="RefSeq" id="WP_004563151.1">
    <property type="nucleotide sequence ID" value="NZ_CP019030.1"/>
</dbReference>
<evidence type="ECO:0000313" key="6">
    <source>
        <dbReference type="Proteomes" id="UP000185427"/>
    </source>
</evidence>
<dbReference type="GO" id="GO:0016887">
    <property type="term" value="F:ATP hydrolysis activity"/>
    <property type="evidence" value="ECO:0007669"/>
    <property type="project" value="InterPro"/>
</dbReference>
<dbReference type="PROSITE" id="PS50893">
    <property type="entry name" value="ABC_TRANSPORTER_2"/>
    <property type="match status" value="1"/>
</dbReference>
<proteinExistence type="inferred from homology"/>
<dbReference type="InterPro" id="IPR050153">
    <property type="entry name" value="Metal_Ion_Import_ABC"/>
</dbReference>
<evidence type="ECO:0000256" key="1">
    <source>
        <dbReference type="ARBA" id="ARBA00005417"/>
    </source>
</evidence>
<dbReference type="InterPro" id="IPR003593">
    <property type="entry name" value="AAA+_ATPase"/>
</dbReference>
<keyword evidence="2" id="KW-0813">Transport</keyword>
<dbReference type="Proteomes" id="UP000185427">
    <property type="component" value="Chromosome"/>
</dbReference>
<dbReference type="InterPro" id="IPR027417">
    <property type="entry name" value="P-loop_NTPase"/>
</dbReference>
<dbReference type="Pfam" id="PF00005">
    <property type="entry name" value="ABC_tran"/>
    <property type="match status" value="1"/>
</dbReference>
<accession>A0A1L7GXE7</accession>
<reference evidence="5 6" key="1">
    <citation type="submission" date="2016-12" db="EMBL/GenBank/DDBJ databases">
        <title>Complete Genome Sequence of Lactobacillus fermentum Strain SNUV175, a Probiotic for Treatment of Bacterial Vaginosis.</title>
        <authorList>
            <person name="Lee S."/>
            <person name="You H.J."/>
            <person name="Kwon B."/>
            <person name="Ko G."/>
        </authorList>
    </citation>
    <scope>NUCLEOTIDE SEQUENCE [LARGE SCALE GENOMIC DNA]</scope>
    <source>
        <strain evidence="5 6">SNUV175</strain>
    </source>
</reference>
<dbReference type="CDD" id="cd03214">
    <property type="entry name" value="ABC_Iron-Siderophores_B12_Hemin"/>
    <property type="match status" value="1"/>
</dbReference>
<evidence type="ECO:0000313" key="5">
    <source>
        <dbReference type="EMBL" id="APU46657.1"/>
    </source>
</evidence>
<gene>
    <name evidence="5" type="ORF">BUW47_09685</name>
</gene>
<dbReference type="EMBL" id="CP019030">
    <property type="protein sequence ID" value="APU46657.1"/>
    <property type="molecule type" value="Genomic_DNA"/>
</dbReference>
<evidence type="ECO:0000256" key="2">
    <source>
        <dbReference type="ARBA" id="ARBA00022448"/>
    </source>
</evidence>
<evidence type="ECO:0000256" key="3">
    <source>
        <dbReference type="ARBA" id="ARBA00022741"/>
    </source>
</evidence>
<dbReference type="PANTHER" id="PTHR42734">
    <property type="entry name" value="METAL TRANSPORT SYSTEM ATP-BINDING PROTEIN TM_0124-RELATED"/>
    <property type="match status" value="1"/>
</dbReference>
<dbReference type="OrthoDB" id="9806726at2"/>